<evidence type="ECO:0000313" key="2">
    <source>
        <dbReference type="Proteomes" id="UP001195914"/>
    </source>
</evidence>
<organism evidence="1 2">
    <name type="scientific">Babesia divergens</name>
    <dbReference type="NCBI Taxonomy" id="32595"/>
    <lineage>
        <taxon>Eukaryota</taxon>
        <taxon>Sar</taxon>
        <taxon>Alveolata</taxon>
        <taxon>Apicomplexa</taxon>
        <taxon>Aconoidasida</taxon>
        <taxon>Piroplasmida</taxon>
        <taxon>Babesiidae</taxon>
        <taxon>Babesia</taxon>
    </lineage>
</organism>
<comment type="caution">
    <text evidence="1">The sequence shown here is derived from an EMBL/GenBank/DDBJ whole genome shotgun (WGS) entry which is preliminary data.</text>
</comment>
<dbReference type="AlphaFoldDB" id="A0AAD9GH45"/>
<reference evidence="1" key="2">
    <citation type="submission" date="2021-05" db="EMBL/GenBank/DDBJ databases">
        <authorList>
            <person name="Pain A."/>
        </authorList>
    </citation>
    <scope>NUCLEOTIDE SEQUENCE</scope>
    <source>
        <strain evidence="1">1802A</strain>
    </source>
</reference>
<dbReference type="EMBL" id="JAHBMH010000024">
    <property type="protein sequence ID" value="KAK1938355.1"/>
    <property type="molecule type" value="Genomic_DNA"/>
</dbReference>
<evidence type="ECO:0000313" key="1">
    <source>
        <dbReference type="EMBL" id="KAK1938355.1"/>
    </source>
</evidence>
<keyword evidence="2" id="KW-1185">Reference proteome</keyword>
<gene>
    <name evidence="1" type="ORF">X943_000503</name>
</gene>
<name>A0AAD9GH45_BABDI</name>
<accession>A0AAD9GH45</accession>
<protein>
    <submittedName>
        <fullName evidence="1">Uncharacterized protein</fullName>
    </submittedName>
</protein>
<proteinExistence type="predicted"/>
<sequence length="649" mass="73844">MAGRCGRRRRGNKSRMLASRIDTEQLSRDLDTAAAMCQSYDFLDAMSLMHKVESNLLKTSNAELLERCALMQAEIYICMGDHESALRCLLRCQFSGLAGRLISRIALSSCSTRTCNDISLLVVDLLASCISQDSSDVDDGASESRLLMLDCLCRLGNVAAIRDCVDTTPVSMLQADRRNARYLHRLLCNIRPMLEVIQSLPREWLHLSKRQRIDCTPYITMFRQRSMEPQTSGCTDAVRRMATCVQYAFSGGRILRVGNRSLFLCLLEFVLLINDMDKYGEDMNECLVRLDFQAPAVPSDSADVSSDIVTLVKRRAKRKVKGRINSAAISNVESSTSSVVEHPVKVPGCLATSYLSLHRRGISLCKDFFSFSTDHIVLRELRDVLVKKQQMWSMVDLGLTFLEVISRYQHLLMPHHDKYTIYICYILYFLCENMKETQKLSASSGRIFLRDFAKEASLLMGSESKNTRVRQLLRRSGVVILSMILNTMSCTPAVLRDICSPLSINDPQEFLDYMFRQVNSLLLFECARSTPMSTENVILRARILYVMAKHIMWKHFAKRSVVVTARSMHHFVLVRDIARCLHSLLVLAQSMVLSSFSRNIHLRLSVRHVASRVNFHSSLTVGSFNRGVSCIERRYLSLLNELRKHRLHS</sequence>
<dbReference type="Proteomes" id="UP001195914">
    <property type="component" value="Unassembled WGS sequence"/>
</dbReference>
<reference evidence="1" key="1">
    <citation type="journal article" date="2014" name="Nucleic Acids Res.">
        <title>The evolutionary dynamics of variant antigen genes in Babesia reveal a history of genomic innovation underlying host-parasite interaction.</title>
        <authorList>
            <person name="Jackson A.P."/>
            <person name="Otto T.D."/>
            <person name="Darby A."/>
            <person name="Ramaprasad A."/>
            <person name="Xia D."/>
            <person name="Echaide I.E."/>
            <person name="Farber M."/>
            <person name="Gahlot S."/>
            <person name="Gamble J."/>
            <person name="Gupta D."/>
            <person name="Gupta Y."/>
            <person name="Jackson L."/>
            <person name="Malandrin L."/>
            <person name="Malas T.B."/>
            <person name="Moussa E."/>
            <person name="Nair M."/>
            <person name="Reid A.J."/>
            <person name="Sanders M."/>
            <person name="Sharma J."/>
            <person name="Tracey A."/>
            <person name="Quail M.A."/>
            <person name="Weir W."/>
            <person name="Wastling J.M."/>
            <person name="Hall N."/>
            <person name="Willadsen P."/>
            <person name="Lingelbach K."/>
            <person name="Shiels B."/>
            <person name="Tait A."/>
            <person name="Berriman M."/>
            <person name="Allred D.R."/>
            <person name="Pain A."/>
        </authorList>
    </citation>
    <scope>NUCLEOTIDE SEQUENCE</scope>
    <source>
        <strain evidence="1">1802A</strain>
    </source>
</reference>